<gene>
    <name evidence="1" type="ORF">J2I46_00360</name>
</gene>
<accession>A0ABS3JAI7</accession>
<organism evidence="1 2">
    <name type="scientific">Fibrella forsythiae</name>
    <dbReference type="NCBI Taxonomy" id="2817061"/>
    <lineage>
        <taxon>Bacteria</taxon>
        <taxon>Pseudomonadati</taxon>
        <taxon>Bacteroidota</taxon>
        <taxon>Cytophagia</taxon>
        <taxon>Cytophagales</taxon>
        <taxon>Spirosomataceae</taxon>
        <taxon>Fibrella</taxon>
    </lineage>
</organism>
<name>A0ABS3JAI7_9BACT</name>
<dbReference type="EMBL" id="JAFMYW010000001">
    <property type="protein sequence ID" value="MBO0947015.1"/>
    <property type="molecule type" value="Genomic_DNA"/>
</dbReference>
<evidence type="ECO:0000313" key="2">
    <source>
        <dbReference type="Proteomes" id="UP000664628"/>
    </source>
</evidence>
<dbReference type="SUPFAM" id="SSF52266">
    <property type="entry name" value="SGNH hydrolase"/>
    <property type="match status" value="1"/>
</dbReference>
<dbReference type="Proteomes" id="UP000664628">
    <property type="component" value="Unassembled WGS sequence"/>
</dbReference>
<dbReference type="RefSeq" id="WP_207326942.1">
    <property type="nucleotide sequence ID" value="NZ_JAFMYW010000001.1"/>
</dbReference>
<keyword evidence="2" id="KW-1185">Reference proteome</keyword>
<protein>
    <recommendedName>
        <fullName evidence="3">SGNH hydrolase-type esterase domain-containing protein</fullName>
    </recommendedName>
</protein>
<evidence type="ECO:0008006" key="3">
    <source>
        <dbReference type="Google" id="ProtNLM"/>
    </source>
</evidence>
<evidence type="ECO:0000313" key="1">
    <source>
        <dbReference type="EMBL" id="MBO0947015.1"/>
    </source>
</evidence>
<sequence length="628" mass="65899">MADLNAKITGKDTYKRGLISAIERRLSGWQIIATNPNTLHGSPGNPVTGRTFRSEHIALADASQIRVVYANFRTVNYGEYPNTNPITVGAALQKRGATASDQSQSTVPVAFGGKRYGICEGIGLLISDPVSFNVAANERFFVRSYAQAMLAAAPVAPTLSTATTGGTLPASSSFFVSISYVFLDGTNSAPSAGVSITTGAGATNVITVPAPASIPSAVGYRVWMTSAGSATTGIYYSVSNVLAFSSSATITTVVNTYAPSIATTAVIPGGGNFIGSTNNDGRDNGEGFSDGELTYDNQNVTIRTGANMYYPVAILGKTKTPKKTVGLIGDSIMSGTGDAGYPSNRGGFGVRALCNQLELGYNANIDPLYAYTLVPQGSEQAVQFADRRMSRIRLSITELCGNVISNYGTNDLSLGVTSIKSSLLTIAKWYTDRGIKFFTCTILPKTNSTDGWSTVANQTTQGATETTRLAINAWIRDTGVSGFVAQAAAAGLVDMIDVCKYIEVNAANVLTQNGGFWRVPADGVIISGSITGGASSIGLSDSTKSFTRLQYAGYSVRFTSGGANNQVRCLNNSNGNALFWNDSVSPTPAIGDTYIITNVASQDGVHPTSQGHIWEAQAVAEKLPQLQY</sequence>
<comment type="caution">
    <text evidence="1">The sequence shown here is derived from an EMBL/GenBank/DDBJ whole genome shotgun (WGS) entry which is preliminary data.</text>
</comment>
<proteinExistence type="predicted"/>
<dbReference type="Gene3D" id="3.40.50.1110">
    <property type="entry name" value="SGNH hydrolase"/>
    <property type="match status" value="1"/>
</dbReference>
<reference evidence="1 2" key="1">
    <citation type="submission" date="2021-03" db="EMBL/GenBank/DDBJ databases">
        <title>Fibrella sp. HMF5405 genome sequencing and assembly.</title>
        <authorList>
            <person name="Kang H."/>
            <person name="Kim H."/>
            <person name="Bae S."/>
            <person name="Joh K."/>
        </authorList>
    </citation>
    <scope>NUCLEOTIDE SEQUENCE [LARGE SCALE GENOMIC DNA]</scope>
    <source>
        <strain evidence="1 2">HMF5405</strain>
    </source>
</reference>
<dbReference type="InterPro" id="IPR036514">
    <property type="entry name" value="SGNH_hydro_sf"/>
</dbReference>